<evidence type="ECO:0000313" key="2">
    <source>
        <dbReference type="EMBL" id="ONK77993.1"/>
    </source>
</evidence>
<accession>A0A5P1FJU8</accession>
<feature type="region of interest" description="Disordered" evidence="1">
    <location>
        <begin position="75"/>
        <end position="99"/>
    </location>
</feature>
<dbReference type="Proteomes" id="UP000243459">
    <property type="component" value="Chromosome 2"/>
</dbReference>
<keyword evidence="3" id="KW-1185">Reference proteome</keyword>
<reference evidence="3" key="1">
    <citation type="journal article" date="2017" name="Nat. Commun.">
        <title>The asparagus genome sheds light on the origin and evolution of a young Y chromosome.</title>
        <authorList>
            <person name="Harkess A."/>
            <person name="Zhou J."/>
            <person name="Xu C."/>
            <person name="Bowers J.E."/>
            <person name="Van der Hulst R."/>
            <person name="Ayyampalayam S."/>
            <person name="Mercati F."/>
            <person name="Riccardi P."/>
            <person name="McKain M.R."/>
            <person name="Kakrana A."/>
            <person name="Tang H."/>
            <person name="Ray J."/>
            <person name="Groenendijk J."/>
            <person name="Arikit S."/>
            <person name="Mathioni S.M."/>
            <person name="Nakano M."/>
            <person name="Shan H."/>
            <person name="Telgmann-Rauber A."/>
            <person name="Kanno A."/>
            <person name="Yue Z."/>
            <person name="Chen H."/>
            <person name="Li W."/>
            <person name="Chen Y."/>
            <person name="Xu X."/>
            <person name="Zhang Y."/>
            <person name="Luo S."/>
            <person name="Chen H."/>
            <person name="Gao J."/>
            <person name="Mao Z."/>
            <person name="Pires J.C."/>
            <person name="Luo M."/>
            <person name="Kudrna D."/>
            <person name="Wing R.A."/>
            <person name="Meyers B.C."/>
            <person name="Yi K."/>
            <person name="Kong H."/>
            <person name="Lavrijsen P."/>
            <person name="Sunseri F."/>
            <person name="Falavigna A."/>
            <person name="Ye Y."/>
            <person name="Leebens-Mack J.H."/>
            <person name="Chen G."/>
        </authorList>
    </citation>
    <scope>NUCLEOTIDE SEQUENCE [LARGE SCALE GENOMIC DNA]</scope>
    <source>
        <strain evidence="3">cv. DH0086</strain>
    </source>
</reference>
<sequence length="99" mass="9727">MGTGGGQVGGGYWGGGGHRSCGGARGVEATDLVESEMKRGGGLEAVVGRRGGVERRWGGGGSWVVGGWCRGPSKGGDLRGGCGSRPDVGPTVGGVAEQR</sequence>
<protein>
    <submittedName>
        <fullName evidence="2">Uncharacterized protein</fullName>
    </submittedName>
</protein>
<organism evidence="2 3">
    <name type="scientific">Asparagus officinalis</name>
    <name type="common">Garden asparagus</name>
    <dbReference type="NCBI Taxonomy" id="4686"/>
    <lineage>
        <taxon>Eukaryota</taxon>
        <taxon>Viridiplantae</taxon>
        <taxon>Streptophyta</taxon>
        <taxon>Embryophyta</taxon>
        <taxon>Tracheophyta</taxon>
        <taxon>Spermatophyta</taxon>
        <taxon>Magnoliopsida</taxon>
        <taxon>Liliopsida</taxon>
        <taxon>Asparagales</taxon>
        <taxon>Asparagaceae</taxon>
        <taxon>Asparagoideae</taxon>
        <taxon>Asparagus</taxon>
    </lineage>
</organism>
<dbReference type="AlphaFoldDB" id="A0A5P1FJU8"/>
<dbReference type="Gramene" id="ONK77993">
    <property type="protein sequence ID" value="ONK77993"/>
    <property type="gene ID" value="A4U43_C02F13090"/>
</dbReference>
<dbReference type="EMBL" id="CM007382">
    <property type="protein sequence ID" value="ONK77993.1"/>
    <property type="molecule type" value="Genomic_DNA"/>
</dbReference>
<feature type="region of interest" description="Disordered" evidence="1">
    <location>
        <begin position="1"/>
        <end position="21"/>
    </location>
</feature>
<name>A0A5P1FJU8_ASPOF</name>
<evidence type="ECO:0000256" key="1">
    <source>
        <dbReference type="SAM" id="MobiDB-lite"/>
    </source>
</evidence>
<gene>
    <name evidence="2" type="ORF">A4U43_C02F13090</name>
</gene>
<evidence type="ECO:0000313" key="3">
    <source>
        <dbReference type="Proteomes" id="UP000243459"/>
    </source>
</evidence>
<proteinExistence type="predicted"/>